<protein>
    <submittedName>
        <fullName evidence="1">Uncharacterized protein</fullName>
    </submittedName>
</protein>
<accession>A0A2U1JB23</accession>
<proteinExistence type="predicted"/>
<organism evidence="1 2">
    <name type="scientific">Smittium angustum</name>
    <dbReference type="NCBI Taxonomy" id="133377"/>
    <lineage>
        <taxon>Eukaryota</taxon>
        <taxon>Fungi</taxon>
        <taxon>Fungi incertae sedis</taxon>
        <taxon>Zoopagomycota</taxon>
        <taxon>Kickxellomycotina</taxon>
        <taxon>Harpellomycetes</taxon>
        <taxon>Harpellales</taxon>
        <taxon>Legeriomycetaceae</taxon>
        <taxon>Smittium</taxon>
    </lineage>
</organism>
<evidence type="ECO:0000313" key="2">
    <source>
        <dbReference type="Proteomes" id="UP000245591"/>
    </source>
</evidence>
<dbReference type="AlphaFoldDB" id="A0A2U1JB23"/>
<name>A0A2U1JB23_SMIAN</name>
<evidence type="ECO:0000313" key="1">
    <source>
        <dbReference type="EMBL" id="PWA02235.1"/>
    </source>
</evidence>
<dbReference type="EMBL" id="MBFU01000093">
    <property type="protein sequence ID" value="PWA02235.1"/>
    <property type="molecule type" value="Genomic_DNA"/>
</dbReference>
<reference evidence="1 2" key="1">
    <citation type="journal article" date="2018" name="MBio">
        <title>Comparative Genomics Reveals the Core Gene Toolbox for the Fungus-Insect Symbiosis.</title>
        <authorList>
            <person name="Wang Y."/>
            <person name="Stata M."/>
            <person name="Wang W."/>
            <person name="Stajich J.E."/>
            <person name="White M.M."/>
            <person name="Moncalvo J.M."/>
        </authorList>
    </citation>
    <scope>NUCLEOTIDE SEQUENCE [LARGE SCALE GENOMIC DNA]</scope>
    <source>
        <strain evidence="1 2">AUS-126-30</strain>
    </source>
</reference>
<keyword evidence="2" id="KW-1185">Reference proteome</keyword>
<sequence>MEIWGQINFPFVEELVGALKSIVKAVKMLSSNNSSLPIGELAFLQITEKLEGLKSNISTKFLNFVKVYMKKRRNVKAVSALVLLNLAMIPETIYENDVEILEYSPKSEIIDYCKDLLKDCLKKI</sequence>
<dbReference type="Proteomes" id="UP000245591">
    <property type="component" value="Unassembled WGS sequence"/>
</dbReference>
<gene>
    <name evidence="1" type="ORF">BB558_001635</name>
</gene>
<comment type="caution">
    <text evidence="1">The sequence shown here is derived from an EMBL/GenBank/DDBJ whole genome shotgun (WGS) entry which is preliminary data.</text>
</comment>